<feature type="region of interest" description="Disordered" evidence="1">
    <location>
        <begin position="87"/>
        <end position="110"/>
    </location>
</feature>
<keyword evidence="2" id="KW-1185">Reference proteome</keyword>
<proteinExistence type="predicted"/>
<dbReference type="RefSeq" id="XP_008479917.1">
    <property type="nucleotide sequence ID" value="XM_008481695.2"/>
</dbReference>
<dbReference type="Proteomes" id="UP000079169">
    <property type="component" value="Unplaced"/>
</dbReference>
<evidence type="ECO:0000313" key="2">
    <source>
        <dbReference type="Proteomes" id="UP000079169"/>
    </source>
</evidence>
<accession>A0A1S3DE55</accession>
<evidence type="ECO:0000313" key="3">
    <source>
        <dbReference type="RefSeq" id="XP_008479917.1"/>
    </source>
</evidence>
<name>A0A1S3DE55_DIACI</name>
<gene>
    <name evidence="3" type="primary">LOC103516712</name>
</gene>
<dbReference type="AlphaFoldDB" id="A0A1S3DE55"/>
<feature type="region of interest" description="Disordered" evidence="1">
    <location>
        <begin position="1"/>
        <end position="54"/>
    </location>
</feature>
<dbReference type="PaxDb" id="121845-A0A1S3DE55"/>
<sequence length="110" mass="12127">MVPGPSYIPTSVSMSRLNPRAPDFSSVKTQQQQQPPLFNASIPPPVVPFPTQNKFPPTRWPYPMNYNPNQPPDMINLIAHSQAGDLFSTTMENTPPTSPPHAMDGGKKDN</sequence>
<feature type="compositionally biased region" description="Polar residues" evidence="1">
    <location>
        <begin position="26"/>
        <end position="36"/>
    </location>
</feature>
<reference evidence="3" key="1">
    <citation type="submission" date="2025-08" db="UniProtKB">
        <authorList>
            <consortium name="RefSeq"/>
        </authorList>
    </citation>
    <scope>IDENTIFICATION</scope>
</reference>
<dbReference type="KEGG" id="dci:103516712"/>
<dbReference type="GeneID" id="103516712"/>
<protein>
    <submittedName>
        <fullName evidence="3">DNA-directed RNA polymerase II subunit RPB1-like</fullName>
    </submittedName>
</protein>
<organism evidence="2 3">
    <name type="scientific">Diaphorina citri</name>
    <name type="common">Asian citrus psyllid</name>
    <dbReference type="NCBI Taxonomy" id="121845"/>
    <lineage>
        <taxon>Eukaryota</taxon>
        <taxon>Metazoa</taxon>
        <taxon>Ecdysozoa</taxon>
        <taxon>Arthropoda</taxon>
        <taxon>Hexapoda</taxon>
        <taxon>Insecta</taxon>
        <taxon>Pterygota</taxon>
        <taxon>Neoptera</taxon>
        <taxon>Paraneoptera</taxon>
        <taxon>Hemiptera</taxon>
        <taxon>Sternorrhyncha</taxon>
        <taxon>Psylloidea</taxon>
        <taxon>Psyllidae</taxon>
        <taxon>Diaphorininae</taxon>
        <taxon>Diaphorina</taxon>
    </lineage>
</organism>
<evidence type="ECO:0000256" key="1">
    <source>
        <dbReference type="SAM" id="MobiDB-lite"/>
    </source>
</evidence>